<feature type="region of interest" description="Disordered" evidence="10">
    <location>
        <begin position="75"/>
        <end position="106"/>
    </location>
</feature>
<dbReference type="GO" id="GO:0005787">
    <property type="term" value="C:signal peptidase complex"/>
    <property type="evidence" value="ECO:0007669"/>
    <property type="project" value="InterPro"/>
</dbReference>
<evidence type="ECO:0000256" key="9">
    <source>
        <dbReference type="ARBA" id="ARBA00045204"/>
    </source>
</evidence>
<keyword evidence="7 11" id="KW-0472">Membrane</keyword>
<dbReference type="STRING" id="32264.T1KH60"/>
<dbReference type="Pfam" id="PF06645">
    <property type="entry name" value="SPC12"/>
    <property type="match status" value="1"/>
</dbReference>
<dbReference type="GO" id="GO:0006465">
    <property type="term" value="P:signal peptide processing"/>
    <property type="evidence" value="ECO:0007669"/>
    <property type="project" value="InterPro"/>
</dbReference>
<dbReference type="InterPro" id="IPR009542">
    <property type="entry name" value="Spc1/SPCS1"/>
</dbReference>
<evidence type="ECO:0000256" key="5">
    <source>
        <dbReference type="ARBA" id="ARBA00022824"/>
    </source>
</evidence>
<dbReference type="HOGENOM" id="CLU_134505_1_1_1"/>
<comment type="similarity">
    <text evidence="2">Belongs to the SPCS1 family.</text>
</comment>
<dbReference type="OMA" id="IHLTLWT"/>
<feature type="transmembrane region" description="Helical" evidence="11">
    <location>
        <begin position="23"/>
        <end position="42"/>
    </location>
</feature>
<comment type="function">
    <text evidence="9">Component of the signal peptidase complex (SPC) which catalyzes the cleavage of N-terminal signal sequences from nascent proteins as they are translocated into the lumen of the endoplasmic reticulum. Dispensable for SPC enzymatic activity.</text>
</comment>
<evidence type="ECO:0000256" key="4">
    <source>
        <dbReference type="ARBA" id="ARBA00022692"/>
    </source>
</evidence>
<protein>
    <recommendedName>
        <fullName evidence="3">Signal peptidase complex subunit 1</fullName>
    </recommendedName>
    <alternativeName>
        <fullName evidence="8">Microsomal signal peptidase 12 kDa subunit</fullName>
    </alternativeName>
</protein>
<evidence type="ECO:0000256" key="11">
    <source>
        <dbReference type="SAM" id="Phobius"/>
    </source>
</evidence>
<reference evidence="13" key="1">
    <citation type="submission" date="2011-08" db="EMBL/GenBank/DDBJ databases">
        <authorList>
            <person name="Rombauts S."/>
        </authorList>
    </citation>
    <scope>NUCLEOTIDE SEQUENCE</scope>
    <source>
        <strain evidence="13">London</strain>
    </source>
</reference>
<dbReference type="EMBL" id="CAEY01000073">
    <property type="status" value="NOT_ANNOTATED_CDS"/>
    <property type="molecule type" value="Genomic_DNA"/>
</dbReference>
<dbReference type="PANTHER" id="PTHR13202:SF0">
    <property type="entry name" value="SIGNAL PEPTIDASE COMPLEX SUBUNIT 1"/>
    <property type="match status" value="1"/>
</dbReference>
<evidence type="ECO:0000256" key="10">
    <source>
        <dbReference type="SAM" id="MobiDB-lite"/>
    </source>
</evidence>
<dbReference type="AlphaFoldDB" id="T1KH60"/>
<comment type="subcellular location">
    <subcellularLocation>
        <location evidence="1">Endoplasmic reticulum membrane</location>
        <topology evidence="1">Multi-pass membrane protein</topology>
    </subcellularLocation>
</comment>
<proteinExistence type="inferred from homology"/>
<evidence type="ECO:0000256" key="1">
    <source>
        <dbReference type="ARBA" id="ARBA00004477"/>
    </source>
</evidence>
<keyword evidence="4 11" id="KW-0812">Transmembrane</keyword>
<keyword evidence="6 11" id="KW-1133">Transmembrane helix</keyword>
<evidence type="ECO:0000313" key="13">
    <source>
        <dbReference type="Proteomes" id="UP000015104"/>
    </source>
</evidence>
<dbReference type="OrthoDB" id="263893at2759"/>
<dbReference type="KEGG" id="tut:107364062"/>
<evidence type="ECO:0000256" key="7">
    <source>
        <dbReference type="ARBA" id="ARBA00023136"/>
    </source>
</evidence>
<accession>T1KH60</accession>
<dbReference type="Proteomes" id="UP000015104">
    <property type="component" value="Unassembled WGS sequence"/>
</dbReference>
<organism evidence="12 13">
    <name type="scientific">Tetranychus urticae</name>
    <name type="common">Two-spotted spider mite</name>
    <dbReference type="NCBI Taxonomy" id="32264"/>
    <lineage>
        <taxon>Eukaryota</taxon>
        <taxon>Metazoa</taxon>
        <taxon>Ecdysozoa</taxon>
        <taxon>Arthropoda</taxon>
        <taxon>Chelicerata</taxon>
        <taxon>Arachnida</taxon>
        <taxon>Acari</taxon>
        <taxon>Acariformes</taxon>
        <taxon>Trombidiformes</taxon>
        <taxon>Prostigmata</taxon>
        <taxon>Eleutherengona</taxon>
        <taxon>Raphignathae</taxon>
        <taxon>Tetranychoidea</taxon>
        <taxon>Tetranychidae</taxon>
        <taxon>Tetranychus</taxon>
    </lineage>
</organism>
<dbReference type="GO" id="GO:0045047">
    <property type="term" value="P:protein targeting to ER"/>
    <property type="evidence" value="ECO:0007669"/>
    <property type="project" value="TreeGrafter"/>
</dbReference>
<evidence type="ECO:0000256" key="6">
    <source>
        <dbReference type="ARBA" id="ARBA00022989"/>
    </source>
</evidence>
<reference evidence="12" key="2">
    <citation type="submission" date="2015-06" db="UniProtKB">
        <authorList>
            <consortium name="EnsemblMetazoa"/>
        </authorList>
    </citation>
    <scope>IDENTIFICATION</scope>
</reference>
<feature type="transmembrane region" description="Helical" evidence="11">
    <location>
        <begin position="48"/>
        <end position="70"/>
    </location>
</feature>
<keyword evidence="13" id="KW-1185">Reference proteome</keyword>
<evidence type="ECO:0000313" key="12">
    <source>
        <dbReference type="EnsemblMetazoa" id="tetur11g03210.1"/>
    </source>
</evidence>
<keyword evidence="5" id="KW-0256">Endoplasmic reticulum</keyword>
<evidence type="ECO:0000256" key="3">
    <source>
        <dbReference type="ARBA" id="ARBA00017059"/>
    </source>
</evidence>
<dbReference type="EnsemblMetazoa" id="tetur11g03210.1">
    <property type="protein sequence ID" value="tetur11g03210.1"/>
    <property type="gene ID" value="tetur11g03210"/>
</dbReference>
<dbReference type="eggNOG" id="KOG4112">
    <property type="taxonomic scope" value="Eukaryota"/>
</dbReference>
<gene>
    <name evidence="12" type="primary">107364062</name>
</gene>
<sequence length="106" mass="11980">MSGFFDSIPTHMDFVGQKKAEKLFQTLILAAAVIGLAIGYHYEQFSYTVYSLGAGFVISCLITLPPWPMYRRNPVKWQKRRKETKSTKEDESSSPSSPSSKGKKKK</sequence>
<evidence type="ECO:0000256" key="2">
    <source>
        <dbReference type="ARBA" id="ARBA00005245"/>
    </source>
</evidence>
<name>T1KH60_TETUR</name>
<evidence type="ECO:0000256" key="8">
    <source>
        <dbReference type="ARBA" id="ARBA00032913"/>
    </source>
</evidence>
<dbReference type="PANTHER" id="PTHR13202">
    <property type="entry name" value="MICROSOMAL SIGNAL PEPTIDASE 12 KDA SUBUNIT"/>
    <property type="match status" value="1"/>
</dbReference>